<evidence type="ECO:0000313" key="2">
    <source>
        <dbReference type="EMBL" id="ABN70381.1"/>
    </source>
</evidence>
<sequence length="301" mass="35193">METSNRLHQMLKKRLLEVLKILQDKSREQPMFNQLVKKLKNEYEELSKVSPTPIISKYQVDLFMHIIKYLEELVKLVNIEEISAEEIHAVIRDLDRSIKDYIYVMKKDILRSKIMFYSPIYLAFIIYLINLIIASNTQSQLIINTIITLIGGVALVLSMIRLDYAYIAILASAITGLFSLSYFINKLTSQNLYIAMIYILIIISATTYFQLLKTTRSKTYQDKIQTIISNIMDLTKKLSENRSEKITEKTSELMNKLLGKYREIYGVEGETLLKYKLNVLIMHGYSKEEAIKRLYKELEEK</sequence>
<dbReference type="KEGG" id="smr:Smar_1290"/>
<dbReference type="AlphaFoldDB" id="A3DP21"/>
<dbReference type="HOGENOM" id="CLU_920153_0_0_2"/>
<reference evidence="2 3" key="2">
    <citation type="journal article" date="2009" name="Stand. Genomic Sci.">
        <title>Complete genome sequence of Staphylothermus marinus Stetter and Fiala 1986 type strain F1.</title>
        <authorList>
            <person name="Anderson I.J."/>
            <person name="Sun H."/>
            <person name="Lapidus A."/>
            <person name="Copeland A."/>
            <person name="Glavina Del Rio T."/>
            <person name="Tice H."/>
            <person name="Dalin E."/>
            <person name="Lucas S."/>
            <person name="Barry K."/>
            <person name="Land M."/>
            <person name="Richardson P."/>
            <person name="Huber H."/>
            <person name="Kyrpides N.C."/>
        </authorList>
    </citation>
    <scope>NUCLEOTIDE SEQUENCE [LARGE SCALE GENOMIC DNA]</scope>
    <source>
        <strain evidence="3">ATCC 43588 / DSM 3639 / JCM 9404 / F1</strain>
    </source>
</reference>
<gene>
    <name evidence="2" type="ordered locus">Smar_1290</name>
</gene>
<dbReference type="STRING" id="399550.Smar_1290"/>
<dbReference type="RefSeq" id="WP_011839572.1">
    <property type="nucleotide sequence ID" value="NC_009033.1"/>
</dbReference>
<keyword evidence="3" id="KW-1185">Reference proteome</keyword>
<feature type="transmembrane region" description="Helical" evidence="1">
    <location>
        <begin position="139"/>
        <end position="157"/>
    </location>
</feature>
<keyword evidence="1" id="KW-0472">Membrane</keyword>
<keyword evidence="1" id="KW-1133">Transmembrane helix</keyword>
<feature type="transmembrane region" description="Helical" evidence="1">
    <location>
        <begin position="190"/>
        <end position="211"/>
    </location>
</feature>
<reference evidence="3" key="1">
    <citation type="journal article" date="2009" name="BMC Genomics">
        <title>The complete genome sequence of Staphylothermus marinus reveals differences in sulfur metabolism among heterotrophic Crenarchaeota.</title>
        <authorList>
            <person name="Anderson I.J."/>
            <person name="Dharmarajan L."/>
            <person name="Rodriguez J."/>
            <person name="Hooper S."/>
            <person name="Porat I."/>
            <person name="Ulrich L.E."/>
            <person name="Elkins J.G."/>
            <person name="Mavromatis K."/>
            <person name="Sun H."/>
            <person name="Land M."/>
            <person name="Lapidus A."/>
            <person name="Lucas S."/>
            <person name="Barry K."/>
            <person name="Huber H."/>
            <person name="Zhulin I.B."/>
            <person name="Whitman W.B."/>
            <person name="Mukhopadhyay B."/>
            <person name="Woese C."/>
            <person name="Bristow J."/>
            <person name="Kyrpides N."/>
        </authorList>
    </citation>
    <scope>NUCLEOTIDE SEQUENCE [LARGE SCALE GENOMIC DNA]</scope>
    <source>
        <strain evidence="3">ATCC 43588 / DSM 3639 / JCM 9404 / F1</strain>
    </source>
</reference>
<keyword evidence="1" id="KW-0812">Transmembrane</keyword>
<name>A3DP21_STAMF</name>
<feature type="transmembrane region" description="Helical" evidence="1">
    <location>
        <begin position="114"/>
        <end position="133"/>
    </location>
</feature>
<feature type="transmembrane region" description="Helical" evidence="1">
    <location>
        <begin position="164"/>
        <end position="184"/>
    </location>
</feature>
<dbReference type="eggNOG" id="arCOG10425">
    <property type="taxonomic scope" value="Archaea"/>
</dbReference>
<dbReference type="EMBL" id="CP000575">
    <property type="protein sequence ID" value="ABN70381.1"/>
    <property type="molecule type" value="Genomic_DNA"/>
</dbReference>
<evidence type="ECO:0000256" key="1">
    <source>
        <dbReference type="SAM" id="Phobius"/>
    </source>
</evidence>
<protein>
    <submittedName>
        <fullName evidence="2">Uncharacterized protein</fullName>
    </submittedName>
</protein>
<dbReference type="Proteomes" id="UP000000254">
    <property type="component" value="Chromosome"/>
</dbReference>
<organism evidence="2 3">
    <name type="scientific">Staphylothermus marinus (strain ATCC 43588 / DSM 3639 / JCM 9404 / F1)</name>
    <dbReference type="NCBI Taxonomy" id="399550"/>
    <lineage>
        <taxon>Archaea</taxon>
        <taxon>Thermoproteota</taxon>
        <taxon>Thermoprotei</taxon>
        <taxon>Desulfurococcales</taxon>
        <taxon>Desulfurococcaceae</taxon>
        <taxon>Staphylothermus</taxon>
    </lineage>
</organism>
<dbReference type="OrthoDB" id="375579at2157"/>
<dbReference type="GeneID" id="4907481"/>
<accession>A3DP21</accession>
<proteinExistence type="predicted"/>
<evidence type="ECO:0000313" key="3">
    <source>
        <dbReference type="Proteomes" id="UP000000254"/>
    </source>
</evidence>